<sequence>MEIQLAHSSVTRQIIIFPILIIVFIAISRSAPNYSPFLIHLHDALTEFSAGGQLTLELFAPLSATLGPSQPTVEILTSTCRFPWALVAAAFFQVSKMDDFLTAGSLYKESVLYCLFFGTVMFWSDLIGPNHILALVSNSFPLALHQKRSSLMAH</sequence>
<feature type="transmembrane region" description="Helical" evidence="1">
    <location>
        <begin position="110"/>
        <end position="128"/>
    </location>
</feature>
<dbReference type="Proteomes" id="UP000720189">
    <property type="component" value="Unassembled WGS sequence"/>
</dbReference>
<proteinExistence type="predicted"/>
<dbReference type="RefSeq" id="XP_046042520.1">
    <property type="nucleotide sequence ID" value="XM_046185163.1"/>
</dbReference>
<organism evidence="2 3">
    <name type="scientific">Fusarium redolens</name>
    <dbReference type="NCBI Taxonomy" id="48865"/>
    <lineage>
        <taxon>Eukaryota</taxon>
        <taxon>Fungi</taxon>
        <taxon>Dikarya</taxon>
        <taxon>Ascomycota</taxon>
        <taxon>Pezizomycotina</taxon>
        <taxon>Sordariomycetes</taxon>
        <taxon>Hypocreomycetidae</taxon>
        <taxon>Hypocreales</taxon>
        <taxon>Nectriaceae</taxon>
        <taxon>Fusarium</taxon>
        <taxon>Fusarium redolens species complex</taxon>
    </lineage>
</organism>
<evidence type="ECO:0000256" key="1">
    <source>
        <dbReference type="SAM" id="Phobius"/>
    </source>
</evidence>
<keyword evidence="1" id="KW-1133">Transmembrane helix</keyword>
<gene>
    <name evidence="2" type="ORF">BKA55DRAFT_212000</name>
</gene>
<evidence type="ECO:0000313" key="2">
    <source>
        <dbReference type="EMBL" id="KAH7227089.1"/>
    </source>
</evidence>
<keyword evidence="1" id="KW-0812">Transmembrane</keyword>
<comment type="caution">
    <text evidence="2">The sequence shown here is derived from an EMBL/GenBank/DDBJ whole genome shotgun (WGS) entry which is preliminary data.</text>
</comment>
<name>A0A9P9FYZ4_FUSRE</name>
<reference evidence="2" key="1">
    <citation type="journal article" date="2021" name="Nat. Commun.">
        <title>Genetic determinants of endophytism in the Arabidopsis root mycobiome.</title>
        <authorList>
            <person name="Mesny F."/>
            <person name="Miyauchi S."/>
            <person name="Thiergart T."/>
            <person name="Pickel B."/>
            <person name="Atanasova L."/>
            <person name="Karlsson M."/>
            <person name="Huettel B."/>
            <person name="Barry K.W."/>
            <person name="Haridas S."/>
            <person name="Chen C."/>
            <person name="Bauer D."/>
            <person name="Andreopoulos W."/>
            <person name="Pangilinan J."/>
            <person name="LaButti K."/>
            <person name="Riley R."/>
            <person name="Lipzen A."/>
            <person name="Clum A."/>
            <person name="Drula E."/>
            <person name="Henrissat B."/>
            <person name="Kohler A."/>
            <person name="Grigoriev I.V."/>
            <person name="Martin F.M."/>
            <person name="Hacquard S."/>
        </authorList>
    </citation>
    <scope>NUCLEOTIDE SEQUENCE</scope>
    <source>
        <strain evidence="2">MPI-CAGE-AT-0023</strain>
    </source>
</reference>
<protein>
    <submittedName>
        <fullName evidence="2">Uncharacterized protein</fullName>
    </submittedName>
</protein>
<dbReference type="EMBL" id="JAGMUX010000025">
    <property type="protein sequence ID" value="KAH7227089.1"/>
    <property type="molecule type" value="Genomic_DNA"/>
</dbReference>
<dbReference type="GeneID" id="70215117"/>
<keyword evidence="3" id="KW-1185">Reference proteome</keyword>
<evidence type="ECO:0000313" key="3">
    <source>
        <dbReference type="Proteomes" id="UP000720189"/>
    </source>
</evidence>
<keyword evidence="1" id="KW-0472">Membrane</keyword>
<feature type="transmembrane region" description="Helical" evidence="1">
    <location>
        <begin position="12"/>
        <end position="31"/>
    </location>
</feature>
<dbReference type="AlphaFoldDB" id="A0A9P9FYZ4"/>
<dbReference type="OrthoDB" id="4717190at2759"/>
<accession>A0A9P9FYZ4</accession>